<proteinExistence type="predicted"/>
<accession>A0A0F9T4L6</accession>
<name>A0A0F9T4L6_9ZZZZ</name>
<organism evidence="1">
    <name type="scientific">marine sediment metagenome</name>
    <dbReference type="NCBI Taxonomy" id="412755"/>
    <lineage>
        <taxon>unclassified sequences</taxon>
        <taxon>metagenomes</taxon>
        <taxon>ecological metagenomes</taxon>
    </lineage>
</organism>
<evidence type="ECO:0000313" key="1">
    <source>
        <dbReference type="EMBL" id="KKN74104.1"/>
    </source>
</evidence>
<dbReference type="EMBL" id="LAZR01000332">
    <property type="protein sequence ID" value="KKN74104.1"/>
    <property type="molecule type" value="Genomic_DNA"/>
</dbReference>
<comment type="caution">
    <text evidence="1">The sequence shown here is derived from an EMBL/GenBank/DDBJ whole genome shotgun (WGS) entry which is preliminary data.</text>
</comment>
<sequence>MANFRSIHTKMWSDRHFEALSPYAKLIFAYLLTNPHRTPSGLYQITTRRIGVETSMNNGEVEGGLAELIKAELVLYCDDTATVFIINAVKYLQNTKQMRLSIVKDVLYNNSPLSEKLLIKHNIRSWAEWGDDEELALAQREAEGLEEDG</sequence>
<reference evidence="1" key="1">
    <citation type="journal article" date="2015" name="Nature">
        <title>Complex archaea that bridge the gap between prokaryotes and eukaryotes.</title>
        <authorList>
            <person name="Spang A."/>
            <person name="Saw J.H."/>
            <person name="Jorgensen S.L."/>
            <person name="Zaremba-Niedzwiedzka K."/>
            <person name="Martijn J."/>
            <person name="Lind A.E."/>
            <person name="van Eijk R."/>
            <person name="Schleper C."/>
            <person name="Guy L."/>
            <person name="Ettema T.J."/>
        </authorList>
    </citation>
    <scope>NUCLEOTIDE SEQUENCE</scope>
</reference>
<protein>
    <submittedName>
        <fullName evidence="1">Uncharacterized protein</fullName>
    </submittedName>
</protein>
<dbReference type="AlphaFoldDB" id="A0A0F9T4L6"/>
<gene>
    <name evidence="1" type="ORF">LCGC14_0394440</name>
</gene>